<dbReference type="InterPro" id="IPR020596">
    <property type="entry name" value="rRNA_Ade_Mease_Trfase_CS"/>
</dbReference>
<evidence type="ECO:0000256" key="7">
    <source>
        <dbReference type="HAMAP-Rule" id="MF_00607"/>
    </source>
</evidence>
<gene>
    <name evidence="7 11" type="primary">rsmA</name>
    <name evidence="7" type="synonym">ksgA</name>
    <name evidence="10" type="ORF">GKO46_01960</name>
    <name evidence="11" type="ORF">GKO48_07300</name>
</gene>
<evidence type="ECO:0000313" key="13">
    <source>
        <dbReference type="Proteomes" id="UP001321249"/>
    </source>
</evidence>
<comment type="function">
    <text evidence="7">Specifically dimethylates two adjacent adenosines (A1518 and A1519) in the loop of a conserved hairpin near the 3'-end of 16S rRNA in the 30S particle. May play a critical role in biogenesis of 30S subunits.</text>
</comment>
<dbReference type="InterPro" id="IPR029063">
    <property type="entry name" value="SAM-dependent_MTases_sf"/>
</dbReference>
<evidence type="ECO:0000256" key="1">
    <source>
        <dbReference type="ARBA" id="ARBA00022490"/>
    </source>
</evidence>
<feature type="binding site" evidence="7 8">
    <location>
        <position position="82"/>
    </location>
    <ligand>
        <name>S-adenosyl-L-methionine</name>
        <dbReference type="ChEBI" id="CHEBI:59789"/>
    </ligand>
</feature>
<keyword evidence="3 7" id="KW-0489">Methyltransferase</keyword>
<feature type="binding site" evidence="7 8">
    <location>
        <position position="9"/>
    </location>
    <ligand>
        <name>S-adenosyl-L-methionine</name>
        <dbReference type="ChEBI" id="CHEBI:59789"/>
    </ligand>
</feature>
<evidence type="ECO:0000313" key="10">
    <source>
        <dbReference type="EMBL" id="MDG0865836.1"/>
    </source>
</evidence>
<dbReference type="RefSeq" id="WP_342823122.1">
    <property type="nucleotide sequence ID" value="NZ_CP046146.1"/>
</dbReference>
<dbReference type="GO" id="GO:0003723">
    <property type="term" value="F:RNA binding"/>
    <property type="evidence" value="ECO:0007669"/>
    <property type="project" value="UniProtKB-UniRule"/>
</dbReference>
<keyword evidence="4 7" id="KW-0808">Transferase</keyword>
<dbReference type="InterPro" id="IPR020598">
    <property type="entry name" value="rRNA_Ade_methylase_Trfase_N"/>
</dbReference>
<feature type="binding site" evidence="7 8">
    <location>
        <position position="11"/>
    </location>
    <ligand>
        <name>S-adenosyl-L-methionine</name>
        <dbReference type="ChEBI" id="CHEBI:59789"/>
    </ligand>
</feature>
<evidence type="ECO:0000256" key="4">
    <source>
        <dbReference type="ARBA" id="ARBA00022679"/>
    </source>
</evidence>
<dbReference type="NCBIfam" id="TIGR00755">
    <property type="entry name" value="ksgA"/>
    <property type="match status" value="1"/>
</dbReference>
<accession>A0AAJ5ZG72</accession>
<evidence type="ECO:0000256" key="5">
    <source>
        <dbReference type="ARBA" id="ARBA00022691"/>
    </source>
</evidence>
<dbReference type="AlphaFoldDB" id="A0AAJ5ZG72"/>
<evidence type="ECO:0000313" key="12">
    <source>
        <dbReference type="Proteomes" id="UP001219901"/>
    </source>
</evidence>
<evidence type="ECO:0000259" key="9">
    <source>
        <dbReference type="SMART" id="SM00650"/>
    </source>
</evidence>
<evidence type="ECO:0000256" key="2">
    <source>
        <dbReference type="ARBA" id="ARBA00022552"/>
    </source>
</evidence>
<dbReference type="Gene3D" id="3.40.50.150">
    <property type="entry name" value="Vaccinia Virus protein VP39"/>
    <property type="match status" value="1"/>
</dbReference>
<dbReference type="PROSITE" id="PS01131">
    <property type="entry name" value="RRNA_A_DIMETH"/>
    <property type="match status" value="1"/>
</dbReference>
<comment type="subcellular location">
    <subcellularLocation>
        <location evidence="7">Cytoplasm</location>
    </subcellularLocation>
</comment>
<dbReference type="PANTHER" id="PTHR11727:SF7">
    <property type="entry name" value="DIMETHYLADENOSINE TRANSFERASE-RELATED"/>
    <property type="match status" value="1"/>
</dbReference>
<keyword evidence="2 7" id="KW-0698">rRNA processing</keyword>
<feature type="binding site" evidence="7 8">
    <location>
        <position position="104"/>
    </location>
    <ligand>
        <name>S-adenosyl-L-methionine</name>
        <dbReference type="ChEBI" id="CHEBI:59789"/>
    </ligand>
</feature>
<keyword evidence="6 7" id="KW-0694">RNA-binding</keyword>
<dbReference type="EC" id="2.1.1.182" evidence="7"/>
<dbReference type="SMART" id="SM00650">
    <property type="entry name" value="rADc"/>
    <property type="match status" value="1"/>
</dbReference>
<sequence>MSPQRLGQHFLEDRSVIDAIIEAADLNSDDTVVEVGPGRGALTGDLVERAGRVLLLEFDEDLADRLAFKYESNPNVRVLNVDARDFGSDLDPWLVENDYKVVANLPYYAANPITRNFLESTRKPELMVIMVQREVANDMSAKPGDMSLLSLAVQIYSTADHVVNAPPECFNPPPKVHSSVIKLVPTEETRITFESADDFFKLARSGFKSPRKQLHNSLSDGLFIPLEDARALVEQTGFETSRRPSTLSLADWQVLYEVWVSAGRPLQVQGSVRRKRQKNRQDKAK</sequence>
<feature type="domain" description="Ribosomal RNA adenine methylase transferase N-terminal" evidence="9">
    <location>
        <begin position="16"/>
        <end position="187"/>
    </location>
</feature>
<evidence type="ECO:0000313" key="11">
    <source>
        <dbReference type="EMBL" id="WFG39431.1"/>
    </source>
</evidence>
<evidence type="ECO:0000256" key="6">
    <source>
        <dbReference type="ARBA" id="ARBA00022884"/>
    </source>
</evidence>
<comment type="catalytic activity">
    <reaction evidence="7">
        <text>adenosine(1518)/adenosine(1519) in 16S rRNA + 4 S-adenosyl-L-methionine = N(6)-dimethyladenosine(1518)/N(6)-dimethyladenosine(1519) in 16S rRNA + 4 S-adenosyl-L-homocysteine + 4 H(+)</text>
        <dbReference type="Rhea" id="RHEA:19609"/>
        <dbReference type="Rhea" id="RHEA-COMP:10232"/>
        <dbReference type="Rhea" id="RHEA-COMP:10233"/>
        <dbReference type="ChEBI" id="CHEBI:15378"/>
        <dbReference type="ChEBI" id="CHEBI:57856"/>
        <dbReference type="ChEBI" id="CHEBI:59789"/>
        <dbReference type="ChEBI" id="CHEBI:74411"/>
        <dbReference type="ChEBI" id="CHEBI:74493"/>
        <dbReference type="EC" id="2.1.1.182"/>
    </reaction>
</comment>
<dbReference type="GO" id="GO:0052908">
    <property type="term" value="F:16S rRNA (adenine(1518)-N(6)/adenine(1519)-N(6))-dimethyltransferase activity"/>
    <property type="evidence" value="ECO:0007669"/>
    <property type="project" value="UniProtKB-EC"/>
</dbReference>
<evidence type="ECO:0000256" key="8">
    <source>
        <dbReference type="PROSITE-ProRule" id="PRU01026"/>
    </source>
</evidence>
<feature type="binding site" evidence="7 8">
    <location>
        <position position="57"/>
    </location>
    <ligand>
        <name>S-adenosyl-L-methionine</name>
        <dbReference type="ChEBI" id="CHEBI:59789"/>
    </ligand>
</feature>
<reference evidence="11" key="2">
    <citation type="journal article" date="2023" name="Nat. Commun.">
        <title>Cultivation of marine bacteria of the SAR202 clade.</title>
        <authorList>
            <person name="Lim Y."/>
            <person name="Seo J.H."/>
            <person name="Giovannoni S.J."/>
            <person name="Kang I."/>
            <person name="Cho J.C."/>
        </authorList>
    </citation>
    <scope>NUCLEOTIDE SEQUENCE</scope>
    <source>
        <strain evidence="11">JH1073</strain>
    </source>
</reference>
<dbReference type="SUPFAM" id="SSF53335">
    <property type="entry name" value="S-adenosyl-L-methionine-dependent methyltransferases"/>
    <property type="match status" value="1"/>
</dbReference>
<dbReference type="InterPro" id="IPR023165">
    <property type="entry name" value="rRNA_Ade_diMease-like_C"/>
</dbReference>
<reference evidence="12 13" key="1">
    <citation type="submission" date="2019-11" db="EMBL/GenBank/DDBJ databases">
        <authorList>
            <person name="Cho J.-C."/>
        </authorList>
    </citation>
    <scope>NUCLEOTIDE SEQUENCE [LARGE SCALE GENOMIC DNA]</scope>
    <source>
        <strain evidence="11 12">JH1073</strain>
        <strain evidence="10 13">JH702</strain>
    </source>
</reference>
<name>A0AAJ5ZG72_9CHLR</name>
<dbReference type="EMBL" id="WMBE01000001">
    <property type="protein sequence ID" value="MDG0865836.1"/>
    <property type="molecule type" value="Genomic_DNA"/>
</dbReference>
<dbReference type="Gene3D" id="1.10.8.100">
    <property type="entry name" value="Ribosomal RNA adenine dimethylase-like, domain 2"/>
    <property type="match status" value="1"/>
</dbReference>
<comment type="similarity">
    <text evidence="7">Belongs to the class I-like SAM-binding methyltransferase superfamily. rRNA adenine N(6)-methyltransferase family. RsmA subfamily.</text>
</comment>
<dbReference type="HAMAP" id="MF_00607">
    <property type="entry name" value="16SrRNA_methyltr_A"/>
    <property type="match status" value="1"/>
</dbReference>
<dbReference type="Proteomes" id="UP001321249">
    <property type="component" value="Unassembled WGS sequence"/>
</dbReference>
<reference evidence="12" key="3">
    <citation type="submission" date="2023-06" db="EMBL/GenBank/DDBJ databases">
        <title>Pangenomics reveal diversification of enzyme families and niche specialization in globally abundant SAR202 bacteria.</title>
        <authorList>
            <person name="Saw J.H.W."/>
        </authorList>
    </citation>
    <scope>NUCLEOTIDE SEQUENCE [LARGE SCALE GENOMIC DNA]</scope>
    <source>
        <strain evidence="12">JH1073</strain>
    </source>
</reference>
<dbReference type="Pfam" id="PF00398">
    <property type="entry name" value="RrnaAD"/>
    <property type="match status" value="1"/>
</dbReference>
<feature type="binding site" evidence="7 8">
    <location>
        <position position="36"/>
    </location>
    <ligand>
        <name>S-adenosyl-L-methionine</name>
        <dbReference type="ChEBI" id="CHEBI:59789"/>
    </ligand>
</feature>
<dbReference type="InterPro" id="IPR001737">
    <property type="entry name" value="KsgA/Erm"/>
</dbReference>
<keyword evidence="12" id="KW-1185">Reference proteome</keyword>
<dbReference type="Proteomes" id="UP001219901">
    <property type="component" value="Chromosome"/>
</dbReference>
<proteinExistence type="inferred from homology"/>
<organism evidence="11 12">
    <name type="scientific">Candidatus Lucifugimonas marina</name>
    <dbReference type="NCBI Taxonomy" id="3038979"/>
    <lineage>
        <taxon>Bacteria</taxon>
        <taxon>Bacillati</taxon>
        <taxon>Chloroflexota</taxon>
        <taxon>Dehalococcoidia</taxon>
        <taxon>SAR202 cluster</taxon>
        <taxon>Candidatus Lucifugimonadales</taxon>
        <taxon>Candidatus Lucifugimonadaceae</taxon>
        <taxon>Candidatus Lucifugimonas</taxon>
    </lineage>
</organism>
<keyword evidence="5 7" id="KW-0949">S-adenosyl-L-methionine</keyword>
<dbReference type="InterPro" id="IPR011530">
    <property type="entry name" value="rRNA_adenine_dimethylase"/>
</dbReference>
<evidence type="ECO:0000256" key="3">
    <source>
        <dbReference type="ARBA" id="ARBA00022603"/>
    </source>
</evidence>
<dbReference type="EMBL" id="CP046147">
    <property type="protein sequence ID" value="WFG39431.1"/>
    <property type="molecule type" value="Genomic_DNA"/>
</dbReference>
<protein>
    <recommendedName>
        <fullName evidence="7">Ribosomal RNA small subunit methyltransferase A</fullName>
        <ecNumber evidence="7">2.1.1.182</ecNumber>
    </recommendedName>
    <alternativeName>
        <fullName evidence="7">16S rRNA (adenine(1518)-N(6)/adenine(1519)-N(6))-dimethyltransferase</fullName>
    </alternativeName>
    <alternativeName>
        <fullName evidence="7">16S rRNA dimethyladenosine transferase</fullName>
    </alternativeName>
    <alternativeName>
        <fullName evidence="7">16S rRNA dimethylase</fullName>
    </alternativeName>
    <alternativeName>
        <fullName evidence="7">S-adenosylmethionine-6-N', N'-adenosyl(rRNA) dimethyltransferase</fullName>
    </alternativeName>
</protein>
<dbReference type="PANTHER" id="PTHR11727">
    <property type="entry name" value="DIMETHYLADENOSINE TRANSFERASE"/>
    <property type="match status" value="1"/>
</dbReference>
<keyword evidence="1 7" id="KW-0963">Cytoplasm</keyword>
<dbReference type="GO" id="GO:0005829">
    <property type="term" value="C:cytosol"/>
    <property type="evidence" value="ECO:0007669"/>
    <property type="project" value="TreeGrafter"/>
</dbReference>
<dbReference type="PROSITE" id="PS51689">
    <property type="entry name" value="SAM_RNA_A_N6_MT"/>
    <property type="match status" value="1"/>
</dbReference>